<dbReference type="EMBL" id="JACMRX010000001">
    <property type="protein sequence ID" value="KAF7998416.1"/>
    <property type="molecule type" value="Genomic_DNA"/>
</dbReference>
<dbReference type="PANTHER" id="PTHR21824:SF4">
    <property type="entry name" value="TRANSMEMBRANE PROTEIN 177"/>
    <property type="match status" value="1"/>
</dbReference>
<evidence type="ECO:0000313" key="2">
    <source>
        <dbReference type="Proteomes" id="UP000639338"/>
    </source>
</evidence>
<evidence type="ECO:0000313" key="1">
    <source>
        <dbReference type="EMBL" id="KAF7998416.1"/>
    </source>
</evidence>
<name>A0A834Y8I6_APHGI</name>
<dbReference type="InterPro" id="IPR026620">
    <property type="entry name" value="TMEM177"/>
</dbReference>
<sequence length="316" mass="36151">MSKFFAWFATPVGKKFVGIAAVTTTCGVFSAHYFPQTFLLKNYYHDFVTMRKNGNPLPVTPKLTALVNEVFDDLKLDEYKRVIIKPFMVFGFDVWHAGFLSSRFGSLIGLPINFTYTDEKLINKESILINNEPVEWNSEEAKQLIDSLMLSEEAKKYAIAREILMTDNTNVTTQAIVSSLLVGACYGFTSHLNESLKNFQKPQSLRVLFYGIMGTFFWGLWTMQKDAWTRYIEADVDKLLAQLGPVYVKGGHEYYEKLAKRNAALRRLLGGEGQNLYTANGNEVIWLRQKRLPVSYRKQYFGDLLKNYEVTNAQAS</sequence>
<keyword evidence="2" id="KW-1185">Reference proteome</keyword>
<accession>A0A834Y8I6</accession>
<evidence type="ECO:0008006" key="3">
    <source>
        <dbReference type="Google" id="ProtNLM"/>
    </source>
</evidence>
<organism evidence="1 2">
    <name type="scientific">Aphidius gifuensis</name>
    <name type="common">Parasitoid wasp</name>
    <dbReference type="NCBI Taxonomy" id="684658"/>
    <lineage>
        <taxon>Eukaryota</taxon>
        <taxon>Metazoa</taxon>
        <taxon>Ecdysozoa</taxon>
        <taxon>Arthropoda</taxon>
        <taxon>Hexapoda</taxon>
        <taxon>Insecta</taxon>
        <taxon>Pterygota</taxon>
        <taxon>Neoptera</taxon>
        <taxon>Endopterygota</taxon>
        <taxon>Hymenoptera</taxon>
        <taxon>Apocrita</taxon>
        <taxon>Ichneumonoidea</taxon>
        <taxon>Braconidae</taxon>
        <taxon>Aphidiinae</taxon>
        <taxon>Aphidius</taxon>
    </lineage>
</organism>
<dbReference type="OrthoDB" id="110174at2759"/>
<dbReference type="AlphaFoldDB" id="A0A834Y8I6"/>
<reference evidence="1 2" key="1">
    <citation type="submission" date="2020-08" db="EMBL/GenBank/DDBJ databases">
        <title>Aphidius gifuensis genome sequencing and assembly.</title>
        <authorList>
            <person name="Du Z."/>
        </authorList>
    </citation>
    <scope>NUCLEOTIDE SEQUENCE [LARGE SCALE GENOMIC DNA]</scope>
    <source>
        <strain evidence="1">YNYX2018</strain>
        <tissue evidence="1">Adults</tissue>
    </source>
</reference>
<dbReference type="Proteomes" id="UP000639338">
    <property type="component" value="Unassembled WGS sequence"/>
</dbReference>
<protein>
    <recommendedName>
        <fullName evidence="3">Transmembrane protein 177</fullName>
    </recommendedName>
</protein>
<proteinExistence type="predicted"/>
<comment type="caution">
    <text evidence="1">The sequence shown here is derived from an EMBL/GenBank/DDBJ whole genome shotgun (WGS) entry which is preliminary data.</text>
</comment>
<gene>
    <name evidence="1" type="ORF">HCN44_009814</name>
</gene>
<dbReference type="PANTHER" id="PTHR21824">
    <property type="entry name" value="TRANSMEMBRANE PROTEIN 177"/>
    <property type="match status" value="1"/>
</dbReference>
<dbReference type="GO" id="GO:0016020">
    <property type="term" value="C:membrane"/>
    <property type="evidence" value="ECO:0007669"/>
    <property type="project" value="TreeGrafter"/>
</dbReference>